<dbReference type="AlphaFoldDB" id="A0A9W9XII1"/>
<sequence>MHTMGCSILCLCVLAILAVLPSAHLSYAQEWNEGQPQKCSKLLTRKEWRTLTNIEKSKWVGAVKVRPPSSP</sequence>
<proteinExistence type="predicted"/>
<gene>
    <name evidence="2" type="ORF">N7463_009704</name>
</gene>
<protein>
    <submittedName>
        <fullName evidence="2">Tyrosinase</fullName>
    </submittedName>
</protein>
<feature type="signal peptide" evidence="1">
    <location>
        <begin position="1"/>
        <end position="28"/>
    </location>
</feature>
<reference evidence="2" key="2">
    <citation type="journal article" date="2023" name="IMA Fungus">
        <title>Comparative genomic study of the Penicillium genus elucidates a diverse pangenome and 15 lateral gene transfer events.</title>
        <authorList>
            <person name="Petersen C."/>
            <person name="Sorensen T."/>
            <person name="Nielsen M.R."/>
            <person name="Sondergaard T.E."/>
            <person name="Sorensen J.L."/>
            <person name="Fitzpatrick D.A."/>
            <person name="Frisvad J.C."/>
            <person name="Nielsen K.L."/>
        </authorList>
    </citation>
    <scope>NUCLEOTIDE SEQUENCE</scope>
    <source>
        <strain evidence="2">IBT 29495</strain>
    </source>
</reference>
<keyword evidence="3" id="KW-1185">Reference proteome</keyword>
<organism evidence="2 3">
    <name type="scientific">Penicillium fimorum</name>
    <dbReference type="NCBI Taxonomy" id="1882269"/>
    <lineage>
        <taxon>Eukaryota</taxon>
        <taxon>Fungi</taxon>
        <taxon>Dikarya</taxon>
        <taxon>Ascomycota</taxon>
        <taxon>Pezizomycotina</taxon>
        <taxon>Eurotiomycetes</taxon>
        <taxon>Eurotiomycetidae</taxon>
        <taxon>Eurotiales</taxon>
        <taxon>Aspergillaceae</taxon>
        <taxon>Penicillium</taxon>
    </lineage>
</organism>
<evidence type="ECO:0000313" key="2">
    <source>
        <dbReference type="EMBL" id="KAJ5493617.1"/>
    </source>
</evidence>
<dbReference type="OrthoDB" id="6132182at2759"/>
<feature type="chain" id="PRO_5040779790" evidence="1">
    <location>
        <begin position="29"/>
        <end position="71"/>
    </location>
</feature>
<dbReference type="EMBL" id="JAPWDS010000006">
    <property type="protein sequence ID" value="KAJ5493617.1"/>
    <property type="molecule type" value="Genomic_DNA"/>
</dbReference>
<evidence type="ECO:0000256" key="1">
    <source>
        <dbReference type="SAM" id="SignalP"/>
    </source>
</evidence>
<comment type="caution">
    <text evidence="2">The sequence shown here is derived from an EMBL/GenBank/DDBJ whole genome shotgun (WGS) entry which is preliminary data.</text>
</comment>
<evidence type="ECO:0000313" key="3">
    <source>
        <dbReference type="Proteomes" id="UP001149954"/>
    </source>
</evidence>
<name>A0A9W9XII1_9EURO</name>
<accession>A0A9W9XII1</accession>
<keyword evidence="1" id="KW-0732">Signal</keyword>
<reference evidence="2" key="1">
    <citation type="submission" date="2022-12" db="EMBL/GenBank/DDBJ databases">
        <authorList>
            <person name="Petersen C."/>
        </authorList>
    </citation>
    <scope>NUCLEOTIDE SEQUENCE</scope>
    <source>
        <strain evidence="2">IBT 29495</strain>
    </source>
</reference>
<dbReference type="Proteomes" id="UP001149954">
    <property type="component" value="Unassembled WGS sequence"/>
</dbReference>